<evidence type="ECO:0000313" key="1">
    <source>
        <dbReference type="EMBL" id="TBH80830.1"/>
    </source>
</evidence>
<reference evidence="1 2" key="1">
    <citation type="submission" date="2018-12" db="EMBL/GenBank/DDBJ databases">
        <title>First genome draft of Desulfovibrio legallis sp. nov.</title>
        <authorList>
            <person name="Ben Dhia O."/>
            <person name="Najjari A."/>
            <person name="Ferjani R."/>
            <person name="Fhoula I."/>
            <person name="Fardeau M.-L."/>
            <person name="Boudabbous A."/>
            <person name="Ouzari H.I."/>
        </authorList>
    </citation>
    <scope>NUCLEOTIDE SEQUENCE [LARGE SCALE GENOMIC DNA]</scope>
    <source>
        <strain evidence="1 2">H1T</strain>
    </source>
</reference>
<dbReference type="RefSeq" id="WP_118229421.1">
    <property type="nucleotide sequence ID" value="NZ_DBFBQU010000126.1"/>
</dbReference>
<evidence type="ECO:0000313" key="2">
    <source>
        <dbReference type="Proteomes" id="UP000292919"/>
    </source>
</evidence>
<protein>
    <submittedName>
        <fullName evidence="1">Response regulator receiver protein</fullName>
    </submittedName>
</protein>
<dbReference type="SUPFAM" id="SSF52172">
    <property type="entry name" value="CheY-like"/>
    <property type="match status" value="1"/>
</dbReference>
<keyword evidence="2" id="KW-1185">Reference proteome</keyword>
<name>A0A6H3FF85_9BACT</name>
<dbReference type="Proteomes" id="UP000292919">
    <property type="component" value="Unassembled WGS sequence"/>
</dbReference>
<organism evidence="1 2">
    <name type="scientific">Desulfovibrio legallii</name>
    <dbReference type="NCBI Taxonomy" id="571438"/>
    <lineage>
        <taxon>Bacteria</taxon>
        <taxon>Pseudomonadati</taxon>
        <taxon>Thermodesulfobacteriota</taxon>
        <taxon>Desulfovibrionia</taxon>
        <taxon>Desulfovibrionales</taxon>
        <taxon>Desulfovibrionaceae</taxon>
        <taxon>Desulfovibrio</taxon>
    </lineage>
</organism>
<dbReference type="EMBL" id="SIXC01000004">
    <property type="protein sequence ID" value="TBH80830.1"/>
    <property type="molecule type" value="Genomic_DNA"/>
</dbReference>
<gene>
    <name evidence="1" type="ORF">EB812_04435</name>
</gene>
<comment type="caution">
    <text evidence="1">The sequence shown here is derived from an EMBL/GenBank/DDBJ whole genome shotgun (WGS) entry which is preliminary data.</text>
</comment>
<proteinExistence type="predicted"/>
<dbReference type="AlphaFoldDB" id="A0A6H3FF85"/>
<sequence length="120" mass="12700">MSRNLVVQTRRPADLAAFVAGLETPGHSVALVSGLEDCKALLRTQPPDLMILDLGPEADARRAVMDLLLVNAAVPTAVLSPMPEEDFHEATEGLGILTALPLQPDAADAARLLQLLDKLA</sequence>
<accession>A0A6H3FF85</accession>
<dbReference type="InterPro" id="IPR011006">
    <property type="entry name" value="CheY-like_superfamily"/>
</dbReference>